<dbReference type="InterPro" id="IPR001841">
    <property type="entry name" value="Znf_RING"/>
</dbReference>
<dbReference type="SUPFAM" id="SSF144232">
    <property type="entry name" value="HIT/MYND zinc finger-like"/>
    <property type="match status" value="1"/>
</dbReference>
<dbReference type="Proteomes" id="UP000266841">
    <property type="component" value="Unassembled WGS sequence"/>
</dbReference>
<evidence type="ECO:0000259" key="6">
    <source>
        <dbReference type="PROSITE" id="PS50089"/>
    </source>
</evidence>
<dbReference type="SUPFAM" id="SSF81901">
    <property type="entry name" value="HCP-like"/>
    <property type="match status" value="2"/>
</dbReference>
<dbReference type="OrthoDB" id="272077at2759"/>
<feature type="compositionally biased region" description="Basic and acidic residues" evidence="5">
    <location>
        <begin position="502"/>
        <end position="520"/>
    </location>
</feature>
<dbReference type="Pfam" id="PF01753">
    <property type="entry name" value="zf-MYND"/>
    <property type="match status" value="1"/>
</dbReference>
<dbReference type="InterPro" id="IPR006597">
    <property type="entry name" value="Sel1-like"/>
</dbReference>
<evidence type="ECO:0000256" key="5">
    <source>
        <dbReference type="SAM" id="MobiDB-lite"/>
    </source>
</evidence>
<reference evidence="8 9" key="1">
    <citation type="journal article" date="2012" name="Genome Biol.">
        <title>Genome and low-iron response of an oceanic diatom adapted to chronic iron limitation.</title>
        <authorList>
            <person name="Lommer M."/>
            <person name="Specht M."/>
            <person name="Roy A.S."/>
            <person name="Kraemer L."/>
            <person name="Andreson R."/>
            <person name="Gutowska M.A."/>
            <person name="Wolf J."/>
            <person name="Bergner S.V."/>
            <person name="Schilhabel M.B."/>
            <person name="Klostermeier U.C."/>
            <person name="Beiko R.G."/>
            <person name="Rosenstiel P."/>
            <person name="Hippler M."/>
            <person name="Laroche J."/>
        </authorList>
    </citation>
    <scope>NUCLEOTIDE SEQUENCE [LARGE SCALE GENOMIC DNA]</scope>
    <source>
        <strain evidence="8 9">CCMP1005</strain>
    </source>
</reference>
<dbReference type="eggNOG" id="KOG1550">
    <property type="taxonomic scope" value="Eukaryota"/>
</dbReference>
<name>K0R332_THAOC</name>
<keyword evidence="9" id="KW-1185">Reference proteome</keyword>
<dbReference type="AlphaFoldDB" id="K0R332"/>
<accession>K0R332</accession>
<protein>
    <recommendedName>
        <fullName evidence="10">MYND-type domain-containing protein</fullName>
    </recommendedName>
</protein>
<feature type="region of interest" description="Disordered" evidence="5">
    <location>
        <begin position="568"/>
        <end position="615"/>
    </location>
</feature>
<feature type="compositionally biased region" description="Basic and acidic residues" evidence="5">
    <location>
        <begin position="478"/>
        <end position="492"/>
    </location>
</feature>
<keyword evidence="3" id="KW-0862">Zinc</keyword>
<feature type="domain" description="RING-type" evidence="6">
    <location>
        <begin position="81"/>
        <end position="127"/>
    </location>
</feature>
<evidence type="ECO:0000259" key="7">
    <source>
        <dbReference type="PROSITE" id="PS50865"/>
    </source>
</evidence>
<dbReference type="PROSITE" id="PS01360">
    <property type="entry name" value="ZF_MYND_1"/>
    <property type="match status" value="1"/>
</dbReference>
<dbReference type="InterPro" id="IPR052945">
    <property type="entry name" value="Mitotic_Regulator"/>
</dbReference>
<dbReference type="PROSITE" id="PS50865">
    <property type="entry name" value="ZF_MYND_2"/>
    <property type="match status" value="1"/>
</dbReference>
<evidence type="ECO:0000256" key="1">
    <source>
        <dbReference type="ARBA" id="ARBA00022723"/>
    </source>
</evidence>
<dbReference type="PANTHER" id="PTHR43628:SF1">
    <property type="entry name" value="CHITIN SYNTHASE REGULATORY FACTOR 2-RELATED"/>
    <property type="match status" value="1"/>
</dbReference>
<evidence type="ECO:0000313" key="9">
    <source>
        <dbReference type="Proteomes" id="UP000266841"/>
    </source>
</evidence>
<dbReference type="InterPro" id="IPR011990">
    <property type="entry name" value="TPR-like_helical_dom_sf"/>
</dbReference>
<sequence length="615" mass="67682">MSCIPIAAAESAEVCANCGKESSDVVKLRNCTACYLVKYCSVECQKIHRKKHKKACKERAAELKDEKLYDQGHERPAFDFCPICLLAIPFPMEEYASIRPCCMKLVCNGCIHAMHKQGLLGSCPFCRSPMPKNSGEELQMIQIGVAAKDPEAISHLAGAYFNGKYGMEKDVPRAFELWTEAADLGSVTARFKLGMAYYLGDKGVTQDKAKGVRCLESAAMEGDAESRHMLGFIEVENGNCDRAVRHFMISAKMGHKNSLDAIKIIFEEGQATKQQFAEALKGYQDATRLAARVAARDPEAIRHLGNLHLNGAYGMEKNTTRAFELWTEAAELRSTKALFKLGIAVHQGELGIAQDETKALRYWESAAMHGCAESRHMLGFVELKNSNCDRAVRHFMISAKMGIKDSLDKIKEMFANGLASKAQYAEGLTGYQDAVEAMKSPERDKALATFGAQHDALNAFTGSAISPLAHPSVGVLRPRPDDRGEARADHALSRPRRRHRPGLRDDHPAPHPVADADRPLEPQILRPVDRAGDERAEDRREERRDEHAVDDRPLPLLIAAVREVDRIEIANQPAERRDVLVGERPEDLGGLAGPDAHAEPGDAGGGDADPRLPPH</sequence>
<dbReference type="OMA" id="WESAAMH"/>
<dbReference type="Gene3D" id="1.25.40.10">
    <property type="entry name" value="Tetratricopeptide repeat domain"/>
    <property type="match status" value="2"/>
</dbReference>
<feature type="compositionally biased region" description="Basic and acidic residues" evidence="5">
    <location>
        <begin position="527"/>
        <end position="548"/>
    </location>
</feature>
<dbReference type="PROSITE" id="PS50089">
    <property type="entry name" value="ZF_RING_2"/>
    <property type="match status" value="1"/>
</dbReference>
<feature type="compositionally biased region" description="Basic and acidic residues" evidence="5">
    <location>
        <begin position="568"/>
        <end position="587"/>
    </location>
</feature>
<keyword evidence="2 4" id="KW-0863">Zinc-finger</keyword>
<evidence type="ECO:0000313" key="8">
    <source>
        <dbReference type="EMBL" id="EJK45739.1"/>
    </source>
</evidence>
<gene>
    <name evidence="8" type="ORF">THAOC_35633</name>
</gene>
<dbReference type="Gene3D" id="6.10.140.2220">
    <property type="match status" value="1"/>
</dbReference>
<dbReference type="InterPro" id="IPR002893">
    <property type="entry name" value="Znf_MYND"/>
</dbReference>
<dbReference type="PANTHER" id="PTHR43628">
    <property type="entry name" value="ACTIVATOR OF C KINASE PROTEIN 1-RELATED"/>
    <property type="match status" value="1"/>
</dbReference>
<dbReference type="SMART" id="SM00671">
    <property type="entry name" value="SEL1"/>
    <property type="match status" value="6"/>
</dbReference>
<dbReference type="Pfam" id="PF08238">
    <property type="entry name" value="Sel1"/>
    <property type="match status" value="4"/>
</dbReference>
<dbReference type="GO" id="GO:0008270">
    <property type="term" value="F:zinc ion binding"/>
    <property type="evidence" value="ECO:0007669"/>
    <property type="project" value="UniProtKB-KW"/>
</dbReference>
<comment type="caution">
    <text evidence="8">The sequence shown here is derived from an EMBL/GenBank/DDBJ whole genome shotgun (WGS) entry which is preliminary data.</text>
</comment>
<keyword evidence="1" id="KW-0479">Metal-binding</keyword>
<dbReference type="EMBL" id="AGNL01048281">
    <property type="protein sequence ID" value="EJK45739.1"/>
    <property type="molecule type" value="Genomic_DNA"/>
</dbReference>
<feature type="domain" description="MYND-type" evidence="7">
    <location>
        <begin position="15"/>
        <end position="56"/>
    </location>
</feature>
<evidence type="ECO:0000256" key="3">
    <source>
        <dbReference type="ARBA" id="ARBA00022833"/>
    </source>
</evidence>
<evidence type="ECO:0000256" key="2">
    <source>
        <dbReference type="ARBA" id="ARBA00022771"/>
    </source>
</evidence>
<feature type="region of interest" description="Disordered" evidence="5">
    <location>
        <begin position="468"/>
        <end position="548"/>
    </location>
</feature>
<organism evidence="8 9">
    <name type="scientific">Thalassiosira oceanica</name>
    <name type="common">Marine diatom</name>
    <dbReference type="NCBI Taxonomy" id="159749"/>
    <lineage>
        <taxon>Eukaryota</taxon>
        <taxon>Sar</taxon>
        <taxon>Stramenopiles</taxon>
        <taxon>Ochrophyta</taxon>
        <taxon>Bacillariophyta</taxon>
        <taxon>Coscinodiscophyceae</taxon>
        <taxon>Thalassiosirophycidae</taxon>
        <taxon>Thalassiosirales</taxon>
        <taxon>Thalassiosiraceae</taxon>
        <taxon>Thalassiosira</taxon>
    </lineage>
</organism>
<evidence type="ECO:0008006" key="10">
    <source>
        <dbReference type="Google" id="ProtNLM"/>
    </source>
</evidence>
<proteinExistence type="predicted"/>
<evidence type="ECO:0000256" key="4">
    <source>
        <dbReference type="PROSITE-ProRule" id="PRU00134"/>
    </source>
</evidence>